<dbReference type="Proteomes" id="UP000515855">
    <property type="component" value="Segment"/>
</dbReference>
<proteinExistence type="predicted"/>
<evidence type="ECO:0000313" key="1">
    <source>
        <dbReference type="EMBL" id="QNH71543.1"/>
    </source>
</evidence>
<gene>
    <name evidence="1" type="ORF">AF3_184</name>
</gene>
<name>A0A7G7WWE9_9CAUD</name>
<evidence type="ECO:0000313" key="2">
    <source>
        <dbReference type="Proteomes" id="UP000515855"/>
    </source>
</evidence>
<dbReference type="EMBL" id="MT778837">
    <property type="protein sequence ID" value="QNH71543.1"/>
    <property type="molecule type" value="Genomic_DNA"/>
</dbReference>
<accession>A0A7G7WWE9</accession>
<organism evidence="1 2">
    <name type="scientific">Rhizobium phage AF3</name>
    <dbReference type="NCBI Taxonomy" id="2763529"/>
    <lineage>
        <taxon>Viruses</taxon>
        <taxon>Duplodnaviria</taxon>
        <taxon>Heunggongvirae</taxon>
        <taxon>Uroviricota</taxon>
        <taxon>Caudoviricetes</taxon>
        <taxon>Pootjesviridae</taxon>
        <taxon>Innesvirus</taxon>
        <taxon>Innesvirus AF3</taxon>
    </lineage>
</organism>
<reference evidence="1 2" key="1">
    <citation type="submission" date="2020-07" db="EMBL/GenBank/DDBJ databases">
        <title>Complete genome sequence of Rhizobium leguminosarum bacteriophage vB_RlegM_AF3.</title>
        <authorList>
            <person name="Gunathilake D."/>
            <person name="Mackenzie K.D."/>
            <person name="Yost C.K."/>
            <person name="Hynes M.F."/>
        </authorList>
    </citation>
    <scope>NUCLEOTIDE SEQUENCE [LARGE SCALE GENOMIC DNA]</scope>
</reference>
<sequence>MKSYFLAKNTVTGYHLRHPIAPDLGERAAFRSSGPLVEFQSLFDAVDFFKTSRFDTSKIDIEKVVSVVDDAWVFSAAVQLSEKLRA</sequence>
<protein>
    <submittedName>
        <fullName evidence="1">Uncharacterized protein</fullName>
    </submittedName>
</protein>
<keyword evidence="2" id="KW-1185">Reference proteome</keyword>